<dbReference type="STRING" id="157652.A0A371F7M1"/>
<dbReference type="InterPro" id="IPR035595">
    <property type="entry name" value="UDP_glycos_trans_CS"/>
</dbReference>
<dbReference type="PANTHER" id="PTHR48047">
    <property type="entry name" value="GLYCOSYLTRANSFERASE"/>
    <property type="match status" value="1"/>
</dbReference>
<evidence type="ECO:0000313" key="7">
    <source>
        <dbReference type="Proteomes" id="UP000257109"/>
    </source>
</evidence>
<dbReference type="PANTHER" id="PTHR48047:SF45">
    <property type="entry name" value="SCOPOLETIN GLUCOSYLTRANSFERASE-LIKE"/>
    <property type="match status" value="1"/>
</dbReference>
<dbReference type="EMBL" id="QJKJ01010232">
    <property type="protein sequence ID" value="RDX74275.1"/>
    <property type="molecule type" value="Genomic_DNA"/>
</dbReference>
<dbReference type="EC" id="2.4.1.-" evidence="5"/>
<keyword evidence="3 4" id="KW-0808">Transferase</keyword>
<name>A0A371F7M1_MUCPR</name>
<dbReference type="OrthoDB" id="5835829at2759"/>
<reference evidence="6" key="1">
    <citation type="submission" date="2018-05" db="EMBL/GenBank/DDBJ databases">
        <title>Draft genome of Mucuna pruriens seed.</title>
        <authorList>
            <person name="Nnadi N.E."/>
            <person name="Vos R."/>
            <person name="Hasami M.H."/>
            <person name="Devisetty U.K."/>
            <person name="Aguiy J.C."/>
        </authorList>
    </citation>
    <scope>NUCLEOTIDE SEQUENCE [LARGE SCALE GENOMIC DNA]</scope>
    <source>
        <strain evidence="6">JCA_2017</strain>
    </source>
</reference>
<dbReference type="PROSITE" id="PS00375">
    <property type="entry name" value="UDPGT"/>
    <property type="match status" value="1"/>
</dbReference>
<dbReference type="Gene3D" id="3.40.50.2000">
    <property type="entry name" value="Glycogen Phosphorylase B"/>
    <property type="match status" value="2"/>
</dbReference>
<sequence>MEERGPLKLYFIHFLAAGHMIPLCDIATMFASRGHNVTIITTPSNAQNIRKSIPYHPLLFFHTIQFPSQEVGLPDGIENISFVTNQDDLAKVVDATTKLQSPIEHLVEQHPPDCIVADFLFPWVDGLANKLRIPRLVFNGFSLFTICAIQSATPDSSASLFIPTLPHPITINATPPKELTQFLETMIETELKSYGLIVNNFAELDGEEYIQYYEKTTGHKVWHLGPASLISRTAQEKSERGQKSVVRMQECLSWLDSKRGNSVVYICFGSLCLFPDKQLYEIACGIEASGHEFIWVVPEKKGKEHESEVEKEKWLPKGFEERNADKGMIIRGWAPQLLILNHRALGAFITHCGWNSTVEAVSAGVPMVTWPVHGEQFYNEKLITQVRGIGVEVGAEEWTAIGIGERHKLVTGDSIQNAVRRLMDGGDEALEIRRRAKEFGKKASQAVREGGSSHNNLSALIDDLMRLRDAKHLQAQMRPKQKSRSISLLNVQKKRLDPLLCIQRRRLVSLWVSILHYTFKAKAQFSNA</sequence>
<dbReference type="Pfam" id="PF00201">
    <property type="entry name" value="UDPGT"/>
    <property type="match status" value="1"/>
</dbReference>
<keyword evidence="7" id="KW-1185">Reference proteome</keyword>
<dbReference type="FunFam" id="3.40.50.2000:FF:000047">
    <property type="entry name" value="Glycosyltransferase"/>
    <property type="match status" value="1"/>
</dbReference>
<evidence type="ECO:0000256" key="4">
    <source>
        <dbReference type="RuleBase" id="RU003718"/>
    </source>
</evidence>
<proteinExistence type="inferred from homology"/>
<accession>A0A371F7M1</accession>
<comment type="caution">
    <text evidence="6">The sequence shown here is derived from an EMBL/GenBank/DDBJ whole genome shotgun (WGS) entry which is preliminary data.</text>
</comment>
<dbReference type="FunFam" id="3.40.50.2000:FF:000302">
    <property type="entry name" value="Glycosyltransferase"/>
    <property type="match status" value="1"/>
</dbReference>
<dbReference type="InterPro" id="IPR002213">
    <property type="entry name" value="UDP_glucos_trans"/>
</dbReference>
<evidence type="ECO:0000256" key="1">
    <source>
        <dbReference type="ARBA" id="ARBA00009995"/>
    </source>
</evidence>
<evidence type="ECO:0000256" key="2">
    <source>
        <dbReference type="ARBA" id="ARBA00022676"/>
    </source>
</evidence>
<organism evidence="6 7">
    <name type="scientific">Mucuna pruriens</name>
    <name type="common">Velvet bean</name>
    <name type="synonym">Dolichos pruriens</name>
    <dbReference type="NCBI Taxonomy" id="157652"/>
    <lineage>
        <taxon>Eukaryota</taxon>
        <taxon>Viridiplantae</taxon>
        <taxon>Streptophyta</taxon>
        <taxon>Embryophyta</taxon>
        <taxon>Tracheophyta</taxon>
        <taxon>Spermatophyta</taxon>
        <taxon>Magnoliopsida</taxon>
        <taxon>eudicotyledons</taxon>
        <taxon>Gunneridae</taxon>
        <taxon>Pentapetalae</taxon>
        <taxon>rosids</taxon>
        <taxon>fabids</taxon>
        <taxon>Fabales</taxon>
        <taxon>Fabaceae</taxon>
        <taxon>Papilionoideae</taxon>
        <taxon>50 kb inversion clade</taxon>
        <taxon>NPAAA clade</taxon>
        <taxon>indigoferoid/millettioid clade</taxon>
        <taxon>Phaseoleae</taxon>
        <taxon>Mucuna</taxon>
    </lineage>
</organism>
<evidence type="ECO:0000256" key="3">
    <source>
        <dbReference type="ARBA" id="ARBA00022679"/>
    </source>
</evidence>
<comment type="similarity">
    <text evidence="1 4">Belongs to the UDP-glycosyltransferase family.</text>
</comment>
<keyword evidence="2 4" id="KW-0328">Glycosyltransferase</keyword>
<dbReference type="AlphaFoldDB" id="A0A371F7M1"/>
<dbReference type="GO" id="GO:0035251">
    <property type="term" value="F:UDP-glucosyltransferase activity"/>
    <property type="evidence" value="ECO:0007669"/>
    <property type="project" value="UniProtKB-ARBA"/>
</dbReference>
<protein>
    <recommendedName>
        <fullName evidence="5">Glycosyltransferase</fullName>
        <ecNumber evidence="5">2.4.1.-</ecNumber>
    </recommendedName>
</protein>
<feature type="non-terminal residue" evidence="6">
    <location>
        <position position="1"/>
    </location>
</feature>
<dbReference type="SUPFAM" id="SSF53756">
    <property type="entry name" value="UDP-Glycosyltransferase/glycogen phosphorylase"/>
    <property type="match status" value="1"/>
</dbReference>
<gene>
    <name evidence="6" type="primary">GT7</name>
    <name evidence="6" type="ORF">CR513_45997</name>
</gene>
<dbReference type="Proteomes" id="UP000257109">
    <property type="component" value="Unassembled WGS sequence"/>
</dbReference>
<evidence type="ECO:0000256" key="5">
    <source>
        <dbReference type="RuleBase" id="RU362057"/>
    </source>
</evidence>
<dbReference type="CDD" id="cd03784">
    <property type="entry name" value="GT1_Gtf-like"/>
    <property type="match status" value="1"/>
</dbReference>
<evidence type="ECO:0000313" key="6">
    <source>
        <dbReference type="EMBL" id="RDX74275.1"/>
    </source>
</evidence>